<reference evidence="3 4" key="1">
    <citation type="submission" date="2024-09" db="EMBL/GenBank/DDBJ databases">
        <authorList>
            <person name="Sun Q."/>
            <person name="Mori K."/>
        </authorList>
    </citation>
    <scope>NUCLEOTIDE SEQUENCE [LARGE SCALE GENOMIC DNA]</scope>
    <source>
        <strain evidence="3 4">TBRC 3947</strain>
    </source>
</reference>
<comment type="caution">
    <text evidence="3">The sequence shown here is derived from an EMBL/GenBank/DDBJ whole genome shotgun (WGS) entry which is preliminary data.</text>
</comment>
<evidence type="ECO:0000259" key="2">
    <source>
        <dbReference type="PROSITE" id="PS50914"/>
    </source>
</evidence>
<keyword evidence="4" id="KW-1185">Reference proteome</keyword>
<dbReference type="InterPro" id="IPR007055">
    <property type="entry name" value="BON_dom"/>
</dbReference>
<evidence type="ECO:0000313" key="3">
    <source>
        <dbReference type="EMBL" id="MFC0531780.1"/>
    </source>
</evidence>
<dbReference type="EMBL" id="JBHLUH010000061">
    <property type="protein sequence ID" value="MFC0531780.1"/>
    <property type="molecule type" value="Genomic_DNA"/>
</dbReference>
<sequence>MTPWPLPDDDAMPGSPSRRPAPRTSDDKVVADRVVARLVHDDRTRTQNISVEVQNGVAILTGYVDTRELVFVAGWLAWQTLGVVDVCNVLKPSDGDGDGLAGV</sequence>
<gene>
    <name evidence="3" type="ORF">ACFFIA_29445</name>
</gene>
<dbReference type="PROSITE" id="PS50914">
    <property type="entry name" value="BON"/>
    <property type="match status" value="1"/>
</dbReference>
<organism evidence="3 4">
    <name type="scientific">Phytohabitans kaempferiae</name>
    <dbReference type="NCBI Taxonomy" id="1620943"/>
    <lineage>
        <taxon>Bacteria</taxon>
        <taxon>Bacillati</taxon>
        <taxon>Actinomycetota</taxon>
        <taxon>Actinomycetes</taxon>
        <taxon>Micromonosporales</taxon>
        <taxon>Micromonosporaceae</taxon>
    </lineage>
</organism>
<protein>
    <submittedName>
        <fullName evidence="3">BON domain-containing protein</fullName>
    </submittedName>
</protein>
<feature type="region of interest" description="Disordered" evidence="1">
    <location>
        <begin position="1"/>
        <end position="27"/>
    </location>
</feature>
<feature type="domain" description="BON" evidence="2">
    <location>
        <begin position="26"/>
        <end position="94"/>
    </location>
</feature>
<accession>A0ABV6MAP7</accession>
<evidence type="ECO:0000313" key="4">
    <source>
        <dbReference type="Proteomes" id="UP001589867"/>
    </source>
</evidence>
<proteinExistence type="predicted"/>
<dbReference type="Proteomes" id="UP001589867">
    <property type="component" value="Unassembled WGS sequence"/>
</dbReference>
<evidence type="ECO:0000256" key="1">
    <source>
        <dbReference type="SAM" id="MobiDB-lite"/>
    </source>
</evidence>
<dbReference type="Pfam" id="PF04972">
    <property type="entry name" value="BON"/>
    <property type="match status" value="1"/>
</dbReference>
<dbReference type="RefSeq" id="WP_377256807.1">
    <property type="nucleotide sequence ID" value="NZ_JBHLUH010000061.1"/>
</dbReference>
<name>A0ABV6MAP7_9ACTN</name>